<dbReference type="InterPro" id="IPR027124">
    <property type="entry name" value="Swc5/CFDP1/2"/>
</dbReference>
<organism evidence="5 6">
    <name type="scientific">Wolfiporia cocos (strain MD-104)</name>
    <name type="common">Brown rot fungus</name>
    <dbReference type="NCBI Taxonomy" id="742152"/>
    <lineage>
        <taxon>Eukaryota</taxon>
        <taxon>Fungi</taxon>
        <taxon>Dikarya</taxon>
        <taxon>Basidiomycota</taxon>
        <taxon>Agaricomycotina</taxon>
        <taxon>Agaricomycetes</taxon>
        <taxon>Polyporales</taxon>
        <taxon>Phaeolaceae</taxon>
        <taxon>Wolfiporia</taxon>
    </lineage>
</organism>
<accession>A0A2H3K8W3</accession>
<dbReference type="EMBL" id="KB468168">
    <property type="protein sequence ID" value="PCH44887.1"/>
    <property type="molecule type" value="Genomic_DNA"/>
</dbReference>
<comment type="similarity">
    <text evidence="1">Belongs to the SWC5 family.</text>
</comment>
<keyword evidence="6" id="KW-1185">Reference proteome</keyword>
<dbReference type="InterPro" id="IPR011421">
    <property type="entry name" value="BCNT-C"/>
</dbReference>
<dbReference type="PANTHER" id="PTHR48407:SF1">
    <property type="entry name" value="CRANIOFACIAL DEVELOPMENT PROTEIN 1"/>
    <property type="match status" value="1"/>
</dbReference>
<dbReference type="OMA" id="MSAMDWR"/>
<name>A0A2H3K8W3_WOLCO</name>
<dbReference type="STRING" id="742152.A0A2H3K8W3"/>
<gene>
    <name evidence="5" type="ORF">WOLCODRAFT_139307</name>
</gene>
<dbReference type="OrthoDB" id="445677at2759"/>
<feature type="compositionally biased region" description="Polar residues" evidence="3">
    <location>
        <begin position="32"/>
        <end position="42"/>
    </location>
</feature>
<evidence type="ECO:0000313" key="5">
    <source>
        <dbReference type="EMBL" id="PCH44887.1"/>
    </source>
</evidence>
<evidence type="ECO:0000313" key="6">
    <source>
        <dbReference type="Proteomes" id="UP000218811"/>
    </source>
</evidence>
<reference evidence="5 6" key="1">
    <citation type="journal article" date="2012" name="Science">
        <title>The Paleozoic origin of enzymatic lignin decomposition reconstructed from 31 fungal genomes.</title>
        <authorList>
            <person name="Floudas D."/>
            <person name="Binder M."/>
            <person name="Riley R."/>
            <person name="Barry K."/>
            <person name="Blanchette R.A."/>
            <person name="Henrissat B."/>
            <person name="Martinez A.T."/>
            <person name="Otillar R."/>
            <person name="Spatafora J.W."/>
            <person name="Yadav J.S."/>
            <person name="Aerts A."/>
            <person name="Benoit I."/>
            <person name="Boyd A."/>
            <person name="Carlson A."/>
            <person name="Copeland A."/>
            <person name="Coutinho P.M."/>
            <person name="de Vries R.P."/>
            <person name="Ferreira P."/>
            <person name="Findley K."/>
            <person name="Foster B."/>
            <person name="Gaskell J."/>
            <person name="Glotzer D."/>
            <person name="Gorecki P."/>
            <person name="Heitman J."/>
            <person name="Hesse C."/>
            <person name="Hori C."/>
            <person name="Igarashi K."/>
            <person name="Jurgens J.A."/>
            <person name="Kallen N."/>
            <person name="Kersten P."/>
            <person name="Kohler A."/>
            <person name="Kuees U."/>
            <person name="Kumar T.K.A."/>
            <person name="Kuo A."/>
            <person name="LaButti K."/>
            <person name="Larrondo L.F."/>
            <person name="Lindquist E."/>
            <person name="Ling A."/>
            <person name="Lombard V."/>
            <person name="Lucas S."/>
            <person name="Lundell T."/>
            <person name="Martin R."/>
            <person name="McLaughlin D.J."/>
            <person name="Morgenstern I."/>
            <person name="Morin E."/>
            <person name="Murat C."/>
            <person name="Nagy L.G."/>
            <person name="Nolan M."/>
            <person name="Ohm R.A."/>
            <person name="Patyshakuliyeva A."/>
            <person name="Rokas A."/>
            <person name="Ruiz-Duenas F.J."/>
            <person name="Sabat G."/>
            <person name="Salamov A."/>
            <person name="Samejima M."/>
            <person name="Schmutz J."/>
            <person name="Slot J.C."/>
            <person name="St John F."/>
            <person name="Stenlid J."/>
            <person name="Sun H."/>
            <person name="Sun S."/>
            <person name="Syed K."/>
            <person name="Tsang A."/>
            <person name="Wiebenga A."/>
            <person name="Young D."/>
            <person name="Pisabarro A."/>
            <person name="Eastwood D.C."/>
            <person name="Martin F."/>
            <person name="Cullen D."/>
            <person name="Grigoriev I.V."/>
            <person name="Hibbett D.S."/>
        </authorList>
    </citation>
    <scope>NUCLEOTIDE SEQUENCE [LARGE SCALE GENOMIC DNA]</scope>
    <source>
        <strain evidence="5 6">MD-104</strain>
    </source>
</reference>
<feature type="compositionally biased region" description="Low complexity" evidence="3">
    <location>
        <begin position="62"/>
        <end position="71"/>
    </location>
</feature>
<feature type="domain" description="BCNT-C" evidence="4">
    <location>
        <begin position="80"/>
        <end position="161"/>
    </location>
</feature>
<evidence type="ECO:0000256" key="3">
    <source>
        <dbReference type="SAM" id="MobiDB-lite"/>
    </source>
</evidence>
<evidence type="ECO:0000256" key="2">
    <source>
        <dbReference type="ARBA" id="ARBA00019138"/>
    </source>
</evidence>
<feature type="compositionally biased region" description="Basic residues" evidence="3">
    <location>
        <begin position="72"/>
        <end position="83"/>
    </location>
</feature>
<feature type="compositionally biased region" description="Basic and acidic residues" evidence="3">
    <location>
        <begin position="1"/>
        <end position="21"/>
    </location>
</feature>
<dbReference type="AlphaFoldDB" id="A0A2H3K8W3"/>
<dbReference type="PANTHER" id="PTHR48407">
    <property type="entry name" value="CRANIOFACIAL DEVELOPMENT PROTEIN 1"/>
    <property type="match status" value="1"/>
</dbReference>
<sequence length="161" mass="17928">MRVRPCREVKEVPEDSEEARKWPRWRPPTDSPEMSGTNNPTPDSAVAPETTQPQADARPDSAKAPSASTSKPHVKRPGPRKPKTTLAPLPGAQKAKKLTTLDKSAMDWRSHVQADEQVGLKDELEANRRGGGYLEKVEFLKRVEDRKADALDATRSKRRKG</sequence>
<evidence type="ECO:0000256" key="1">
    <source>
        <dbReference type="ARBA" id="ARBA00010465"/>
    </source>
</evidence>
<protein>
    <recommendedName>
        <fullName evidence="2">SWR1-complex protein 5</fullName>
    </recommendedName>
</protein>
<dbReference type="PROSITE" id="PS51279">
    <property type="entry name" value="BCNT_C"/>
    <property type="match status" value="1"/>
</dbReference>
<evidence type="ECO:0000259" key="4">
    <source>
        <dbReference type="PROSITE" id="PS51279"/>
    </source>
</evidence>
<proteinExistence type="inferred from homology"/>
<dbReference type="Proteomes" id="UP000218811">
    <property type="component" value="Unassembled WGS sequence"/>
</dbReference>
<dbReference type="GO" id="GO:0000812">
    <property type="term" value="C:Swr1 complex"/>
    <property type="evidence" value="ECO:0007669"/>
    <property type="project" value="TreeGrafter"/>
</dbReference>
<dbReference type="Pfam" id="PF07572">
    <property type="entry name" value="BCNT"/>
    <property type="match status" value="1"/>
</dbReference>
<feature type="region of interest" description="Disordered" evidence="3">
    <location>
        <begin position="1"/>
        <end position="95"/>
    </location>
</feature>